<sequence length="219" mass="22526">MVFKGRFFSSKKSDSSSPDGSNSPRSFGSNSPSEGEWEAAEEGCEGEGDSGSGTGEAQHFEFQVAAALDVKEAAPSSSAAAVSPILASSLGLHRIKTTRSGPLPQESFFGFRGDKGSALGASNLSRPSGGVGGDGRLSSGSGSKSSVKKKEGVNQSRIGSQEQVLLGNWADTGSNSDGMSSESAPSRDQSPHVQVRSRLPNGESSSEVGMTYLQSFLPL</sequence>
<dbReference type="EMBL" id="QGNW01000012">
    <property type="protein sequence ID" value="RVX17838.1"/>
    <property type="molecule type" value="Genomic_DNA"/>
</dbReference>
<comment type="caution">
    <text evidence="2">The sequence shown here is derived from an EMBL/GenBank/DDBJ whole genome shotgun (WGS) entry which is preliminary data.</text>
</comment>
<proteinExistence type="predicted"/>
<feature type="region of interest" description="Disordered" evidence="1">
    <location>
        <begin position="97"/>
        <end position="219"/>
    </location>
</feature>
<dbReference type="Proteomes" id="UP000288805">
    <property type="component" value="Unassembled WGS sequence"/>
</dbReference>
<protein>
    <submittedName>
        <fullName evidence="2">Uncharacterized protein</fullName>
    </submittedName>
</protein>
<feature type="compositionally biased region" description="Low complexity" evidence="1">
    <location>
        <begin position="136"/>
        <end position="145"/>
    </location>
</feature>
<feature type="region of interest" description="Disordered" evidence="1">
    <location>
        <begin position="1"/>
        <end position="58"/>
    </location>
</feature>
<evidence type="ECO:0000256" key="1">
    <source>
        <dbReference type="SAM" id="MobiDB-lite"/>
    </source>
</evidence>
<evidence type="ECO:0000313" key="3">
    <source>
        <dbReference type="Proteomes" id="UP000288805"/>
    </source>
</evidence>
<feature type="compositionally biased region" description="Polar residues" evidence="1">
    <location>
        <begin position="154"/>
        <end position="163"/>
    </location>
</feature>
<reference evidence="2 3" key="1">
    <citation type="journal article" date="2018" name="PLoS Genet.">
        <title>Population sequencing reveals clonal diversity and ancestral inbreeding in the grapevine cultivar Chardonnay.</title>
        <authorList>
            <person name="Roach M.J."/>
            <person name="Johnson D.L."/>
            <person name="Bohlmann J."/>
            <person name="van Vuuren H.J."/>
            <person name="Jones S.J."/>
            <person name="Pretorius I.S."/>
            <person name="Schmidt S.A."/>
            <person name="Borneman A.R."/>
        </authorList>
    </citation>
    <scope>NUCLEOTIDE SEQUENCE [LARGE SCALE GENOMIC DNA]</scope>
    <source>
        <strain evidence="3">cv. Chardonnay</strain>
        <tissue evidence="2">Leaf</tissue>
    </source>
</reference>
<accession>A0A438K9E9</accession>
<feature type="compositionally biased region" description="Acidic residues" evidence="1">
    <location>
        <begin position="35"/>
        <end position="48"/>
    </location>
</feature>
<feature type="compositionally biased region" description="Low complexity" evidence="1">
    <location>
        <begin position="1"/>
        <end position="26"/>
    </location>
</feature>
<organism evidence="2 3">
    <name type="scientific">Vitis vinifera</name>
    <name type="common">Grape</name>
    <dbReference type="NCBI Taxonomy" id="29760"/>
    <lineage>
        <taxon>Eukaryota</taxon>
        <taxon>Viridiplantae</taxon>
        <taxon>Streptophyta</taxon>
        <taxon>Embryophyta</taxon>
        <taxon>Tracheophyta</taxon>
        <taxon>Spermatophyta</taxon>
        <taxon>Magnoliopsida</taxon>
        <taxon>eudicotyledons</taxon>
        <taxon>Gunneridae</taxon>
        <taxon>Pentapetalae</taxon>
        <taxon>rosids</taxon>
        <taxon>Vitales</taxon>
        <taxon>Vitaceae</taxon>
        <taxon>Viteae</taxon>
        <taxon>Vitis</taxon>
    </lineage>
</organism>
<name>A0A438K9E9_VITVI</name>
<gene>
    <name evidence="2" type="ORF">CK203_004167</name>
</gene>
<feature type="compositionally biased region" description="Polar residues" evidence="1">
    <location>
        <begin position="202"/>
        <end position="219"/>
    </location>
</feature>
<dbReference type="AlphaFoldDB" id="A0A438K9E9"/>
<evidence type="ECO:0000313" key="2">
    <source>
        <dbReference type="EMBL" id="RVX17838.1"/>
    </source>
</evidence>
<feature type="compositionally biased region" description="Polar residues" evidence="1">
    <location>
        <begin position="171"/>
        <end position="192"/>
    </location>
</feature>